<evidence type="ECO:0000313" key="17">
    <source>
        <dbReference type="Proteomes" id="UP000664601"/>
    </source>
</evidence>
<keyword evidence="13" id="KW-0479">Metal-binding</keyword>
<comment type="caution">
    <text evidence="16">The sequence shown here is derived from an EMBL/GenBank/DDBJ whole genome shotgun (WGS) entry which is preliminary data.</text>
</comment>
<dbReference type="EMBL" id="JAFREM010000025">
    <property type="protein sequence ID" value="MBO1307527.1"/>
    <property type="molecule type" value="Genomic_DNA"/>
</dbReference>
<dbReference type="InterPro" id="IPR027417">
    <property type="entry name" value="P-loop_NTPase"/>
</dbReference>
<evidence type="ECO:0000313" key="16">
    <source>
        <dbReference type="EMBL" id="MBO1307527.1"/>
    </source>
</evidence>
<evidence type="ECO:0000256" key="2">
    <source>
        <dbReference type="ARBA" id="ARBA00006883"/>
    </source>
</evidence>
<feature type="region of interest" description="Important for the catalytic mechanism of both phosphorylation and dephosphorylation" evidence="13">
    <location>
        <begin position="203"/>
        <end position="212"/>
    </location>
</feature>
<comment type="catalytic activity">
    <reaction evidence="12 13">
        <text>[HPr protein]-O-phospho-L-serine + phosphate + H(+) = [HPr protein]-L-serine + diphosphate</text>
        <dbReference type="Rhea" id="RHEA:46604"/>
        <dbReference type="Rhea" id="RHEA-COMP:11602"/>
        <dbReference type="Rhea" id="RHEA-COMP:11603"/>
        <dbReference type="ChEBI" id="CHEBI:15378"/>
        <dbReference type="ChEBI" id="CHEBI:29999"/>
        <dbReference type="ChEBI" id="CHEBI:33019"/>
        <dbReference type="ChEBI" id="CHEBI:43474"/>
        <dbReference type="ChEBI" id="CHEBI:83421"/>
    </reaction>
</comment>
<reference evidence="16 17" key="1">
    <citation type="submission" date="2021-03" db="EMBL/GenBank/DDBJ databases">
        <title>Enterococcal diversity collection.</title>
        <authorList>
            <person name="Gilmore M.S."/>
            <person name="Schwartzman J."/>
            <person name="Van Tyne D."/>
            <person name="Martin M."/>
            <person name="Earl A.M."/>
            <person name="Manson A.L."/>
            <person name="Straub T."/>
            <person name="Salamzade R."/>
            <person name="Saavedra J."/>
            <person name="Lebreton F."/>
            <person name="Prichula J."/>
            <person name="Schaufler K."/>
            <person name="Gaca A."/>
            <person name="Sgardioli B."/>
            <person name="Wagenaar J."/>
            <person name="Strong T."/>
        </authorList>
    </citation>
    <scope>NUCLEOTIDE SEQUENCE [LARGE SCALE GENOMIC DNA]</scope>
    <source>
        <strain evidence="16 17">669A</strain>
    </source>
</reference>
<comment type="subunit">
    <text evidence="13">Homohexamer.</text>
</comment>
<sequence length="313" mass="34498">MSETVKVKELVEALSLEVVTGDEASLERVIVTGDISRPGLELTGYFNYYSHDRLQLFGNKEITFAERMIPEERLMVMRRMCSEDTPGFIVSRGLTPPEEMIQAAKEHGIAVLRSPIATSRLLGEISSFLNGSLAPRTSVHGVLVDVYGLGVLIQGDSGIGKSETALELVKRGHRLIADDRVDVYQQDELTLIGEPPKILQHLIEIRGVGIIDVMDLFGASAVRGSMPVQLVVYLENWAKDKKYDRLGSDNTAVEIAEVNVPQIKIPVKTGRNVAIIIEVAAMNFRAKSMGYDATKTFENRLTALIDENSGQNE</sequence>
<keyword evidence="13" id="KW-0460">Magnesium</keyword>
<dbReference type="Pfam" id="PF07475">
    <property type="entry name" value="Hpr_kinase_C"/>
    <property type="match status" value="1"/>
</dbReference>
<feature type="binding site" evidence="13">
    <location>
        <position position="204"/>
    </location>
    <ligand>
        <name>Mg(2+)</name>
        <dbReference type="ChEBI" id="CHEBI:18420"/>
    </ligand>
</feature>
<dbReference type="SUPFAM" id="SSF53795">
    <property type="entry name" value="PEP carboxykinase-like"/>
    <property type="match status" value="1"/>
</dbReference>
<dbReference type="InterPro" id="IPR011126">
    <property type="entry name" value="Hpr_kin/Pase_Hpr_N"/>
</dbReference>
<feature type="binding site" evidence="13">
    <location>
        <position position="162"/>
    </location>
    <ligand>
        <name>Mg(2+)</name>
        <dbReference type="ChEBI" id="CHEBI:18420"/>
    </ligand>
</feature>
<protein>
    <recommendedName>
        <fullName evidence="3 13">HPr kinase/phosphorylase</fullName>
        <shortName evidence="13">HPrK/P</shortName>
        <ecNumber evidence="13">2.7.11.-</ecNumber>
        <ecNumber evidence="13">2.7.4.-</ecNumber>
    </recommendedName>
    <alternativeName>
        <fullName evidence="11 13">HPr(Ser) kinase/phosphorylase</fullName>
    </alternativeName>
</protein>
<keyword evidence="6 13" id="KW-0547">Nucleotide-binding</keyword>
<dbReference type="SUPFAM" id="SSF75138">
    <property type="entry name" value="HprK N-terminal domain-like"/>
    <property type="match status" value="1"/>
</dbReference>
<dbReference type="Proteomes" id="UP000664601">
    <property type="component" value="Unassembled WGS sequence"/>
</dbReference>
<feature type="domain" description="HPr(Ser) kinase/phosphorylase N-terminal" evidence="14">
    <location>
        <begin position="5"/>
        <end position="129"/>
    </location>
</feature>
<evidence type="ECO:0000256" key="6">
    <source>
        <dbReference type="ARBA" id="ARBA00022741"/>
    </source>
</evidence>
<keyword evidence="9 13" id="KW-0511">Multifunctional enzyme</keyword>
<dbReference type="Gene3D" id="3.40.50.300">
    <property type="entry name" value="P-loop containing nucleotide triphosphate hydrolases"/>
    <property type="match status" value="1"/>
</dbReference>
<dbReference type="EC" id="2.7.4.-" evidence="13"/>
<name>A0ABS3LD12_9ENTE</name>
<evidence type="ECO:0000256" key="7">
    <source>
        <dbReference type="ARBA" id="ARBA00022777"/>
    </source>
</evidence>
<feature type="active site" description="Proton acceptor; for phosphorylation activity. Proton donor; for dephosphorylation activity" evidence="13">
    <location>
        <position position="179"/>
    </location>
</feature>
<dbReference type="CDD" id="cd01918">
    <property type="entry name" value="HprK_C"/>
    <property type="match status" value="1"/>
</dbReference>
<comment type="miscellaneous">
    <text evidence="13">Both phosphorylation and phosphorolysis are carried out by the same active site and suggest a common mechanism for both reactions.</text>
</comment>
<keyword evidence="8 13" id="KW-0067">ATP-binding</keyword>
<keyword evidence="4 13" id="KW-0723">Serine/threonine-protein kinase</keyword>
<dbReference type="Gene3D" id="3.40.1390.20">
    <property type="entry name" value="HprK N-terminal domain-like"/>
    <property type="match status" value="1"/>
</dbReference>
<keyword evidence="5 13" id="KW-0808">Transferase</keyword>
<evidence type="ECO:0000256" key="3">
    <source>
        <dbReference type="ARBA" id="ARBA00018922"/>
    </source>
</evidence>
<dbReference type="GO" id="GO:0016301">
    <property type="term" value="F:kinase activity"/>
    <property type="evidence" value="ECO:0007669"/>
    <property type="project" value="UniProtKB-KW"/>
</dbReference>
<evidence type="ECO:0000256" key="1">
    <source>
        <dbReference type="ARBA" id="ARBA00001120"/>
    </source>
</evidence>
<keyword evidence="7 13" id="KW-0418">Kinase</keyword>
<feature type="domain" description="HPr kinase/phosphorylase C-terminal" evidence="15">
    <location>
        <begin position="132"/>
        <end position="300"/>
    </location>
</feature>
<organism evidence="16 17">
    <name type="scientific">Candidatus Enterococcus moelleringii</name>
    <dbReference type="NCBI Taxonomy" id="2815325"/>
    <lineage>
        <taxon>Bacteria</taxon>
        <taxon>Bacillati</taxon>
        <taxon>Bacillota</taxon>
        <taxon>Bacilli</taxon>
        <taxon>Lactobacillales</taxon>
        <taxon>Enterococcaceae</taxon>
        <taxon>Enterococcus</taxon>
    </lineage>
</organism>
<dbReference type="PANTHER" id="PTHR30305">
    <property type="entry name" value="PROTEIN YJDM-RELATED"/>
    <property type="match status" value="1"/>
</dbReference>
<comment type="catalytic activity">
    <reaction evidence="1 13">
        <text>[HPr protein]-L-serine + ATP = [HPr protein]-O-phospho-L-serine + ADP + H(+)</text>
        <dbReference type="Rhea" id="RHEA:46600"/>
        <dbReference type="Rhea" id="RHEA-COMP:11602"/>
        <dbReference type="Rhea" id="RHEA-COMP:11603"/>
        <dbReference type="ChEBI" id="CHEBI:15378"/>
        <dbReference type="ChEBI" id="CHEBI:29999"/>
        <dbReference type="ChEBI" id="CHEBI:30616"/>
        <dbReference type="ChEBI" id="CHEBI:83421"/>
        <dbReference type="ChEBI" id="CHEBI:456216"/>
    </reaction>
</comment>
<dbReference type="RefSeq" id="WP_207674525.1">
    <property type="nucleotide sequence ID" value="NZ_JAFREM010000025.1"/>
</dbReference>
<feature type="binding site" evidence="13">
    <location>
        <begin position="155"/>
        <end position="162"/>
    </location>
    <ligand>
        <name>ATP</name>
        <dbReference type="ChEBI" id="CHEBI:30616"/>
    </ligand>
</feature>
<evidence type="ECO:0000256" key="8">
    <source>
        <dbReference type="ARBA" id="ARBA00022840"/>
    </source>
</evidence>
<evidence type="ECO:0000256" key="9">
    <source>
        <dbReference type="ARBA" id="ARBA00023268"/>
    </source>
</evidence>
<comment type="domain">
    <text evidence="13">The Walker A ATP-binding motif also binds Pi and PPi.</text>
</comment>
<dbReference type="InterPro" id="IPR028979">
    <property type="entry name" value="Ser_kin/Pase_Hpr-like_N_sf"/>
</dbReference>
<dbReference type="HAMAP" id="MF_01249">
    <property type="entry name" value="HPr_kinase"/>
    <property type="match status" value="1"/>
</dbReference>
<comment type="similarity">
    <text evidence="2 13">Belongs to the HPrK/P family.</text>
</comment>
<evidence type="ECO:0000256" key="10">
    <source>
        <dbReference type="ARBA" id="ARBA00023277"/>
    </source>
</evidence>
<evidence type="ECO:0000256" key="5">
    <source>
        <dbReference type="ARBA" id="ARBA00022679"/>
    </source>
</evidence>
<evidence type="ECO:0000256" key="12">
    <source>
        <dbReference type="ARBA" id="ARBA00047657"/>
    </source>
</evidence>
<keyword evidence="17" id="KW-1185">Reference proteome</keyword>
<evidence type="ECO:0000259" key="15">
    <source>
        <dbReference type="Pfam" id="PF07475"/>
    </source>
</evidence>
<dbReference type="InterPro" id="IPR003755">
    <property type="entry name" value="HPr(Ser)_kin/Pase"/>
</dbReference>
<comment type="cofactor">
    <cofactor evidence="13">
        <name>Mg(2+)</name>
        <dbReference type="ChEBI" id="CHEBI:18420"/>
    </cofactor>
</comment>
<evidence type="ECO:0000256" key="4">
    <source>
        <dbReference type="ARBA" id="ARBA00022527"/>
    </source>
</evidence>
<feature type="active site" evidence="13">
    <location>
        <position position="140"/>
    </location>
</feature>
<feature type="active site" evidence="13">
    <location>
        <position position="161"/>
    </location>
</feature>
<comment type="function">
    <text evidence="13">Catalyzes the ATP- as well as the pyrophosphate-dependent phosphorylation of a specific serine residue in HPr, a phosphocarrier protein of the phosphoenolpyruvate-dependent sugar phosphotransferase system (PTS). HprK/P also catalyzes the pyrophosphate-producing, inorganic phosphate-dependent dephosphorylation (phosphorolysis) of seryl-phosphorylated HPr (P-Ser-HPr). The two antagonistic activities of HprK/P are regulated by several intracellular metabolites, which change their concentration in response to the absence or presence of rapidly metabolisable carbon sources (glucose, fructose, etc.) in the growth medium. Therefore, by controlling the phosphorylation state of HPr, HPrK/P is a sensor enzyme that plays a major role in the regulation of carbon metabolism and sugar transport: it mediates carbon catabolite repression (CCR), and regulates PTS-catalyzed carbohydrate uptake and inducer exclusion.</text>
</comment>
<feature type="region of interest" description="Important for the catalytic mechanism of dephosphorylation" evidence="13">
    <location>
        <begin position="266"/>
        <end position="271"/>
    </location>
</feature>
<evidence type="ECO:0000256" key="11">
    <source>
        <dbReference type="ARBA" id="ARBA00033012"/>
    </source>
</evidence>
<dbReference type="NCBIfam" id="TIGR00679">
    <property type="entry name" value="hpr-ser"/>
    <property type="match status" value="1"/>
</dbReference>
<accession>A0ABS3LD12</accession>
<feature type="active site" evidence="13">
    <location>
        <position position="245"/>
    </location>
</feature>
<dbReference type="EC" id="2.7.11.-" evidence="13"/>
<dbReference type="PANTHER" id="PTHR30305:SF1">
    <property type="entry name" value="HPR KINASE_PHOSPHORYLASE"/>
    <property type="match status" value="1"/>
</dbReference>
<dbReference type="Pfam" id="PF02603">
    <property type="entry name" value="Hpr_kinase_N"/>
    <property type="match status" value="1"/>
</dbReference>
<evidence type="ECO:0000256" key="13">
    <source>
        <dbReference type="HAMAP-Rule" id="MF_01249"/>
    </source>
</evidence>
<keyword evidence="10 13" id="KW-0119">Carbohydrate metabolism</keyword>
<evidence type="ECO:0000259" key="14">
    <source>
        <dbReference type="Pfam" id="PF02603"/>
    </source>
</evidence>
<proteinExistence type="inferred from homology"/>
<dbReference type="InterPro" id="IPR011104">
    <property type="entry name" value="Hpr_kin/Pase_C"/>
</dbReference>
<gene>
    <name evidence="13" type="primary">hprK</name>
    <name evidence="16" type="ORF">JZO70_15230</name>
</gene>